<dbReference type="PRINTS" id="PR01036">
    <property type="entry name" value="TCRTETB"/>
</dbReference>
<dbReference type="SUPFAM" id="SSF103473">
    <property type="entry name" value="MFS general substrate transporter"/>
    <property type="match status" value="1"/>
</dbReference>
<reference evidence="9 10" key="1">
    <citation type="submission" date="2023-04" db="EMBL/GenBank/DDBJ databases">
        <title>Colletotrichum tabacum stain YC1 causing leaf anthracnose on Nicotiana tabacum(L.) cv.</title>
        <authorList>
            <person name="Ji Z."/>
            <person name="Wang M."/>
            <person name="Zhang J."/>
            <person name="Wang N."/>
            <person name="Zhou Z."/>
        </authorList>
    </citation>
    <scope>NUCLEOTIDE SEQUENCE [LARGE SCALE GENOMIC DNA]</scope>
    <source>
        <strain evidence="9 10">YC1</strain>
    </source>
</reference>
<feature type="transmembrane region" description="Helical" evidence="7">
    <location>
        <begin position="94"/>
        <end position="113"/>
    </location>
</feature>
<keyword evidence="6 7" id="KW-0472">Membrane</keyword>
<evidence type="ECO:0000256" key="4">
    <source>
        <dbReference type="ARBA" id="ARBA00022692"/>
    </source>
</evidence>
<accession>A0AAV9TKE1</accession>
<dbReference type="EMBL" id="JASAOK010000022">
    <property type="protein sequence ID" value="KAK6221227.1"/>
    <property type="molecule type" value="Genomic_DNA"/>
</dbReference>
<keyword evidence="4 7" id="KW-0812">Transmembrane</keyword>
<feature type="transmembrane region" description="Helical" evidence="7">
    <location>
        <begin position="288"/>
        <end position="309"/>
    </location>
</feature>
<comment type="caution">
    <text evidence="9">The sequence shown here is derived from an EMBL/GenBank/DDBJ whole genome shotgun (WGS) entry which is preliminary data.</text>
</comment>
<dbReference type="InterPro" id="IPR011701">
    <property type="entry name" value="MFS"/>
</dbReference>
<keyword evidence="5 7" id="KW-1133">Transmembrane helix</keyword>
<feature type="transmembrane region" description="Helical" evidence="7">
    <location>
        <begin position="21"/>
        <end position="42"/>
    </location>
</feature>
<evidence type="ECO:0000256" key="6">
    <source>
        <dbReference type="ARBA" id="ARBA00023136"/>
    </source>
</evidence>
<dbReference type="PROSITE" id="PS50850">
    <property type="entry name" value="MFS"/>
    <property type="match status" value="1"/>
</dbReference>
<feature type="transmembrane region" description="Helical" evidence="7">
    <location>
        <begin position="180"/>
        <end position="202"/>
    </location>
</feature>
<gene>
    <name evidence="9" type="ORF">QIS74_04795</name>
</gene>
<dbReference type="Gene3D" id="1.20.1720.10">
    <property type="entry name" value="Multidrug resistance protein D"/>
    <property type="match status" value="1"/>
</dbReference>
<dbReference type="GO" id="GO:0012505">
    <property type="term" value="C:endomembrane system"/>
    <property type="evidence" value="ECO:0007669"/>
    <property type="project" value="UniProtKB-SubCell"/>
</dbReference>
<feature type="domain" description="Major facilitator superfamily (MFS) profile" evidence="8">
    <location>
        <begin position="29"/>
        <end position="491"/>
    </location>
</feature>
<protein>
    <recommendedName>
        <fullName evidence="8">Major facilitator superfamily (MFS) profile domain-containing protein</fullName>
    </recommendedName>
</protein>
<dbReference type="InterPro" id="IPR036259">
    <property type="entry name" value="MFS_trans_sf"/>
</dbReference>
<feature type="transmembrane region" description="Helical" evidence="7">
    <location>
        <begin position="152"/>
        <end position="174"/>
    </location>
</feature>
<evidence type="ECO:0000256" key="2">
    <source>
        <dbReference type="ARBA" id="ARBA00008335"/>
    </source>
</evidence>
<feature type="transmembrane region" description="Helical" evidence="7">
    <location>
        <begin position="355"/>
        <end position="373"/>
    </location>
</feature>
<evidence type="ECO:0000256" key="1">
    <source>
        <dbReference type="ARBA" id="ARBA00004127"/>
    </source>
</evidence>
<feature type="transmembrane region" description="Helical" evidence="7">
    <location>
        <begin position="321"/>
        <end position="343"/>
    </location>
</feature>
<dbReference type="FunFam" id="1.20.1720.10:FF:000013">
    <property type="entry name" value="Related to multidrug resistance proteins"/>
    <property type="match status" value="1"/>
</dbReference>
<feature type="transmembrane region" description="Helical" evidence="7">
    <location>
        <begin position="379"/>
        <end position="404"/>
    </location>
</feature>
<name>A0AAV9TKE1_9PEZI</name>
<evidence type="ECO:0000259" key="8">
    <source>
        <dbReference type="PROSITE" id="PS50850"/>
    </source>
</evidence>
<dbReference type="AlphaFoldDB" id="A0AAV9TKE1"/>
<evidence type="ECO:0000256" key="7">
    <source>
        <dbReference type="SAM" id="Phobius"/>
    </source>
</evidence>
<dbReference type="Gene3D" id="1.20.1250.20">
    <property type="entry name" value="MFS general substrate transporter like domains"/>
    <property type="match status" value="1"/>
</dbReference>
<evidence type="ECO:0000256" key="5">
    <source>
        <dbReference type="ARBA" id="ARBA00022989"/>
    </source>
</evidence>
<organism evidence="9 10">
    <name type="scientific">Colletotrichum tabaci</name>
    <dbReference type="NCBI Taxonomy" id="1209068"/>
    <lineage>
        <taxon>Eukaryota</taxon>
        <taxon>Fungi</taxon>
        <taxon>Dikarya</taxon>
        <taxon>Ascomycota</taxon>
        <taxon>Pezizomycotina</taxon>
        <taxon>Sordariomycetes</taxon>
        <taxon>Hypocreomycetidae</taxon>
        <taxon>Glomerellales</taxon>
        <taxon>Glomerellaceae</taxon>
        <taxon>Colletotrichum</taxon>
        <taxon>Colletotrichum destructivum species complex</taxon>
    </lineage>
</organism>
<proteinExistence type="inferred from homology"/>
<dbReference type="InterPro" id="IPR020846">
    <property type="entry name" value="MFS_dom"/>
</dbReference>
<dbReference type="FunFam" id="1.20.1250.20:FF:000436">
    <property type="entry name" value="MFS transporter, putative"/>
    <property type="match status" value="1"/>
</dbReference>
<evidence type="ECO:0000313" key="10">
    <source>
        <dbReference type="Proteomes" id="UP001327957"/>
    </source>
</evidence>
<dbReference type="PANTHER" id="PTHR23501:SF78">
    <property type="entry name" value="MAJOR FACILITATOR SUPERFAMILY (MFS) PROFILE DOMAIN-CONTAINING PROTEIN-RELATED"/>
    <property type="match status" value="1"/>
</dbReference>
<evidence type="ECO:0000256" key="3">
    <source>
        <dbReference type="ARBA" id="ARBA00022448"/>
    </source>
</evidence>
<dbReference type="GO" id="GO:0046943">
    <property type="term" value="F:carboxylic acid transmembrane transporter activity"/>
    <property type="evidence" value="ECO:0007669"/>
    <property type="project" value="UniProtKB-ARBA"/>
</dbReference>
<keyword evidence="10" id="KW-1185">Reference proteome</keyword>
<dbReference type="PANTHER" id="PTHR23501">
    <property type="entry name" value="MAJOR FACILITATOR SUPERFAMILY"/>
    <property type="match status" value="1"/>
</dbReference>
<keyword evidence="3" id="KW-0813">Transport</keyword>
<dbReference type="Pfam" id="PF07690">
    <property type="entry name" value="MFS_1"/>
    <property type="match status" value="1"/>
</dbReference>
<comment type="similarity">
    <text evidence="2">Belongs to the major facilitator superfamily.</text>
</comment>
<evidence type="ECO:0000313" key="9">
    <source>
        <dbReference type="EMBL" id="KAK6221227.1"/>
    </source>
</evidence>
<feature type="transmembrane region" description="Helical" evidence="7">
    <location>
        <begin position="119"/>
        <end position="140"/>
    </location>
</feature>
<comment type="subcellular location">
    <subcellularLocation>
        <location evidence="1">Endomembrane system</location>
        <topology evidence="1">Multi-pass membrane protein</topology>
    </subcellularLocation>
</comment>
<dbReference type="GO" id="GO:0005886">
    <property type="term" value="C:plasma membrane"/>
    <property type="evidence" value="ECO:0007669"/>
    <property type="project" value="TreeGrafter"/>
</dbReference>
<feature type="transmembrane region" description="Helical" evidence="7">
    <location>
        <begin position="250"/>
        <end position="268"/>
    </location>
</feature>
<dbReference type="Proteomes" id="UP001327957">
    <property type="component" value="Unassembled WGS sequence"/>
</dbReference>
<sequence length="491" mass="53096">MRGDLETTRAEKALHDQTDILPLRKLLVVFATLAVTLLVSFIDQNGISVTLPTIAADLDAEATISWAGTASLVANTTFQMLYGRFSDIFGRKAVFLTAVALLSVADLLCGLSRNAAMFYVFRAVAGIGGGGISNLAMIIVSDVVTLEQRGKYQGILGSMIGLGNVLGPFLAAAFVERATWRAFFWMLSPLGVIVGVISYFLLPSKPPQDEFVESVKKIDYAGSLTSSAGVILLLIPISGGGAYFPWNSAMVISMLTIGALALVTFVIVEWKFAKLPMMPVPIFKNKVVVVLLTQSFLFGAVYQSYLYYVPLYLQNAHQYSVIQSAAIYVALVVCQSVFSIISGQYISRVQRYGEVIWAGFGLWTLGAGLTLIYDRHTKPGVIVIPLLIIGIGVGFIFQPTLVALQAHSIKSRRAVITSNRNFFRCAGGACGLAVSAAVLQATLRAKLPPEFKDLASSTYSIPELNEQDMSAVLDAYMAASRATEVYIRSRM</sequence>